<keyword evidence="4" id="KW-0418">Kinase</keyword>
<evidence type="ECO:0000259" key="8">
    <source>
        <dbReference type="SMART" id="SM00388"/>
    </source>
</evidence>
<dbReference type="InterPro" id="IPR050736">
    <property type="entry name" value="Sensor_HK_Regulatory"/>
</dbReference>
<evidence type="ECO:0000313" key="10">
    <source>
        <dbReference type="Proteomes" id="UP000092993"/>
    </source>
</evidence>
<keyword evidence="5" id="KW-0902">Two-component regulatory system</keyword>
<dbReference type="Pfam" id="PF03707">
    <property type="entry name" value="MHYT"/>
    <property type="match status" value="2"/>
</dbReference>
<dbReference type="PANTHER" id="PTHR43711">
    <property type="entry name" value="TWO-COMPONENT HISTIDINE KINASE"/>
    <property type="match status" value="1"/>
</dbReference>
<feature type="transmembrane region" description="Helical" evidence="7">
    <location>
        <begin position="135"/>
        <end position="156"/>
    </location>
</feature>
<evidence type="ECO:0000256" key="2">
    <source>
        <dbReference type="ARBA" id="ARBA00012438"/>
    </source>
</evidence>
<proteinExistence type="predicted"/>
<sequence>MRIKAQARERPAPEFGWQYWVRAHYETISVFLTVRAAIWGIAIAFTHYCGMWAMEIPEGRITWDMRLITLSYLVAFAVCFVGCIAMVHMEAHFGRQVAFSTIAATGCCSMHYIGMAAATFHSYAPPSPQARYPPYLPVTIICVAVFVCVVSNGMLAHSAIIARNRMAEMIITKRRLWRIMAEKEAAEQAIELKQQFISVASHEIRTPLHTVNGYCELLVRTHLTEEQSLYVTSIQQACHAINVIAGNVLGPHERKFWHRYLRIYPSANITFCLLAPLQCPKVLRARLHLRRRLYGCGRPAHDQSERHGLRDPTELPRRALRAVPAGGHLTHAAAPGHGARPEHRKAPRAAHVRHR</sequence>
<comment type="caution">
    <text evidence="9">The sequence shown here is derived from an EMBL/GenBank/DDBJ whole genome shotgun (WGS) entry which is preliminary data.</text>
</comment>
<dbReference type="STRING" id="5627.A0A1C7LV98"/>
<reference evidence="9 10" key="1">
    <citation type="submission" date="2016-03" db="EMBL/GenBank/DDBJ databases">
        <title>Whole genome sequencing of Grifola frondosa 9006-11.</title>
        <authorList>
            <person name="Min B."/>
            <person name="Park H."/>
            <person name="Kim J.-G."/>
            <person name="Cho H."/>
            <person name="Oh Y.-L."/>
            <person name="Kong W.-S."/>
            <person name="Choi I.-G."/>
        </authorList>
    </citation>
    <scope>NUCLEOTIDE SEQUENCE [LARGE SCALE GENOMIC DNA]</scope>
    <source>
        <strain evidence="9 10">9006-11</strain>
    </source>
</reference>
<dbReference type="SUPFAM" id="SSF47384">
    <property type="entry name" value="Homodimeric domain of signal transducing histidine kinase"/>
    <property type="match status" value="1"/>
</dbReference>
<evidence type="ECO:0000256" key="5">
    <source>
        <dbReference type="ARBA" id="ARBA00023012"/>
    </source>
</evidence>
<keyword evidence="7" id="KW-0812">Transmembrane</keyword>
<dbReference type="EMBL" id="LUGG01000020">
    <property type="protein sequence ID" value="OBZ68582.1"/>
    <property type="molecule type" value="Genomic_DNA"/>
</dbReference>
<dbReference type="InterPro" id="IPR003661">
    <property type="entry name" value="HisK_dim/P_dom"/>
</dbReference>
<evidence type="ECO:0000256" key="4">
    <source>
        <dbReference type="ARBA" id="ARBA00022777"/>
    </source>
</evidence>
<feature type="transmembrane region" description="Helical" evidence="7">
    <location>
        <begin position="99"/>
        <end position="123"/>
    </location>
</feature>
<evidence type="ECO:0000256" key="6">
    <source>
        <dbReference type="SAM" id="MobiDB-lite"/>
    </source>
</evidence>
<evidence type="ECO:0000256" key="3">
    <source>
        <dbReference type="ARBA" id="ARBA00022679"/>
    </source>
</evidence>
<organism evidence="9 10">
    <name type="scientific">Grifola frondosa</name>
    <name type="common">Maitake</name>
    <name type="synonym">Polyporus frondosus</name>
    <dbReference type="NCBI Taxonomy" id="5627"/>
    <lineage>
        <taxon>Eukaryota</taxon>
        <taxon>Fungi</taxon>
        <taxon>Dikarya</taxon>
        <taxon>Basidiomycota</taxon>
        <taxon>Agaricomycotina</taxon>
        <taxon>Agaricomycetes</taxon>
        <taxon>Polyporales</taxon>
        <taxon>Grifolaceae</taxon>
        <taxon>Grifola</taxon>
    </lineage>
</organism>
<feature type="domain" description="Signal transduction histidine kinase dimerisation/phosphoacceptor" evidence="8">
    <location>
        <begin position="192"/>
        <end position="255"/>
    </location>
</feature>
<dbReference type="GO" id="GO:0000155">
    <property type="term" value="F:phosphorelay sensor kinase activity"/>
    <property type="evidence" value="ECO:0007669"/>
    <property type="project" value="InterPro"/>
</dbReference>
<comment type="catalytic activity">
    <reaction evidence="1">
        <text>ATP + protein L-histidine = ADP + protein N-phospho-L-histidine.</text>
        <dbReference type="EC" id="2.7.13.3"/>
    </reaction>
</comment>
<keyword evidence="7" id="KW-1133">Transmembrane helix</keyword>
<keyword evidence="7" id="KW-0472">Membrane</keyword>
<gene>
    <name evidence="9" type="ORF">A0H81_11499</name>
</gene>
<dbReference type="SMART" id="SM00388">
    <property type="entry name" value="HisKA"/>
    <property type="match status" value="1"/>
</dbReference>
<evidence type="ECO:0000256" key="7">
    <source>
        <dbReference type="SAM" id="Phobius"/>
    </source>
</evidence>
<keyword evidence="10" id="KW-1185">Reference proteome</keyword>
<evidence type="ECO:0000256" key="1">
    <source>
        <dbReference type="ARBA" id="ARBA00000085"/>
    </source>
</evidence>
<dbReference type="AlphaFoldDB" id="A0A1C7LV98"/>
<dbReference type="OrthoDB" id="60033at2759"/>
<dbReference type="EC" id="2.7.13.3" evidence="2"/>
<feature type="region of interest" description="Disordered" evidence="6">
    <location>
        <begin position="328"/>
        <end position="355"/>
    </location>
</feature>
<dbReference type="PANTHER" id="PTHR43711:SF1">
    <property type="entry name" value="HISTIDINE KINASE 1"/>
    <property type="match status" value="1"/>
</dbReference>
<keyword evidence="3" id="KW-0808">Transferase</keyword>
<dbReference type="InterPro" id="IPR005330">
    <property type="entry name" value="MHYT_dom"/>
</dbReference>
<dbReference type="Pfam" id="PF00512">
    <property type="entry name" value="HisKA"/>
    <property type="match status" value="1"/>
</dbReference>
<accession>A0A1C7LV98</accession>
<name>A0A1C7LV98_GRIFR</name>
<dbReference type="Gene3D" id="1.10.287.130">
    <property type="match status" value="1"/>
</dbReference>
<evidence type="ECO:0000313" key="9">
    <source>
        <dbReference type="EMBL" id="OBZ68582.1"/>
    </source>
</evidence>
<dbReference type="CDD" id="cd00082">
    <property type="entry name" value="HisKA"/>
    <property type="match status" value="1"/>
</dbReference>
<feature type="transmembrane region" description="Helical" evidence="7">
    <location>
        <begin position="68"/>
        <end position="87"/>
    </location>
</feature>
<feature type="transmembrane region" description="Helical" evidence="7">
    <location>
        <begin position="28"/>
        <end position="48"/>
    </location>
</feature>
<feature type="compositionally biased region" description="Basic residues" evidence="6">
    <location>
        <begin position="342"/>
        <end position="355"/>
    </location>
</feature>
<dbReference type="InterPro" id="IPR036097">
    <property type="entry name" value="HisK_dim/P_sf"/>
</dbReference>
<dbReference type="Proteomes" id="UP000092993">
    <property type="component" value="Unassembled WGS sequence"/>
</dbReference>
<protein>
    <recommendedName>
        <fullName evidence="2">histidine kinase</fullName>
        <ecNumber evidence="2">2.7.13.3</ecNumber>
    </recommendedName>
</protein>